<dbReference type="OrthoDB" id="6626597at2"/>
<name>A0A6L6IKU8_9ENTR</name>
<dbReference type="EMBL" id="WMJZ01000008">
    <property type="protein sequence ID" value="MTH46196.1"/>
    <property type="molecule type" value="Genomic_DNA"/>
</dbReference>
<organism evidence="1 2">
    <name type="scientific">Intestinirhabdus alba</name>
    <dbReference type="NCBI Taxonomy" id="2899544"/>
    <lineage>
        <taxon>Bacteria</taxon>
        <taxon>Pseudomonadati</taxon>
        <taxon>Pseudomonadota</taxon>
        <taxon>Gammaproteobacteria</taxon>
        <taxon>Enterobacterales</taxon>
        <taxon>Enterobacteriaceae</taxon>
        <taxon>Intestinirhabdus</taxon>
    </lineage>
</organism>
<reference evidence="1 2" key="1">
    <citation type="submission" date="2019-11" db="EMBL/GenBank/DDBJ databases">
        <title>Escherichia alba sp. nov. isolated from the gut of plastic-eating superworms Zophobas atratus.</title>
        <authorList>
            <person name="Yang Y."/>
        </authorList>
    </citation>
    <scope>NUCLEOTIDE SEQUENCE [LARGE SCALE GENOMIC DNA]</scope>
    <source>
        <strain evidence="2">BIT-B35</strain>
    </source>
</reference>
<dbReference type="AlphaFoldDB" id="A0A6L6IKU8"/>
<comment type="caution">
    <text evidence="1">The sequence shown here is derived from an EMBL/GenBank/DDBJ whole genome shotgun (WGS) entry which is preliminary data.</text>
</comment>
<evidence type="ECO:0000313" key="2">
    <source>
        <dbReference type="Proteomes" id="UP000477739"/>
    </source>
</evidence>
<protein>
    <submittedName>
        <fullName evidence="1">Uncharacterized protein</fullName>
    </submittedName>
</protein>
<sequence>MKIAFLSDDLFYTMGVKACLTLHGVDLTFVNDERFLQRSNYDLYIIAIESHQRRRTVENILAYKFNVIYIFDTPADNNNTIRMGYVTKKATALELIKAIWSFDYREIKRERFSYMDVLFVSMFIYQLKSVQDISKITGINVKILYAVKLRLLKKFHLTTRHPKILMYCSSLPFFRDSRLMYLYPK</sequence>
<dbReference type="RefSeq" id="WP_155107828.1">
    <property type="nucleotide sequence ID" value="NZ_WMJZ01000008.1"/>
</dbReference>
<proteinExistence type="predicted"/>
<evidence type="ECO:0000313" key="1">
    <source>
        <dbReference type="EMBL" id="MTH46196.1"/>
    </source>
</evidence>
<gene>
    <name evidence="1" type="ORF">GJV78_08020</name>
</gene>
<keyword evidence="2" id="KW-1185">Reference proteome</keyword>
<dbReference type="Proteomes" id="UP000477739">
    <property type="component" value="Unassembled WGS sequence"/>
</dbReference>
<accession>A0A6L6IKU8</accession>